<dbReference type="RefSeq" id="XP_009037368.1">
    <property type="nucleotide sequence ID" value="XM_009039120.1"/>
</dbReference>
<feature type="non-terminal residue" evidence="12">
    <location>
        <position position="1"/>
    </location>
</feature>
<gene>
    <name evidence="12" type="ORF">AURANDRAFT_14390</name>
</gene>
<evidence type="ECO:0000313" key="12">
    <source>
        <dbReference type="EMBL" id="EGB08005.1"/>
    </source>
</evidence>
<dbReference type="PANTHER" id="PTHR30027:SF3">
    <property type="entry name" value="16S RRNA (URACIL(1498)-N(3))-METHYLTRANSFERASE"/>
    <property type="match status" value="1"/>
</dbReference>
<feature type="non-terminal residue" evidence="12">
    <location>
        <position position="223"/>
    </location>
</feature>
<dbReference type="Gene3D" id="3.40.1280.10">
    <property type="match status" value="1"/>
</dbReference>
<dbReference type="OMA" id="ERPECTI"/>
<evidence type="ECO:0000256" key="7">
    <source>
        <dbReference type="ARBA" id="ARBA00022679"/>
    </source>
</evidence>
<feature type="domain" description="Ribosomal RNA small subunit methyltransferase E methyltransferase" evidence="11">
    <location>
        <begin position="58"/>
        <end position="217"/>
    </location>
</feature>
<dbReference type="InterPro" id="IPR015947">
    <property type="entry name" value="PUA-like_sf"/>
</dbReference>
<evidence type="ECO:0000313" key="13">
    <source>
        <dbReference type="Proteomes" id="UP000002729"/>
    </source>
</evidence>
<evidence type="ECO:0000256" key="5">
    <source>
        <dbReference type="ARBA" id="ARBA00022552"/>
    </source>
</evidence>
<evidence type="ECO:0000256" key="8">
    <source>
        <dbReference type="ARBA" id="ARBA00022691"/>
    </source>
</evidence>
<keyword evidence="4" id="KW-0963">Cytoplasm</keyword>
<dbReference type="GO" id="GO:0005737">
    <property type="term" value="C:cytoplasm"/>
    <property type="evidence" value="ECO:0007669"/>
    <property type="project" value="UniProtKB-SubCell"/>
</dbReference>
<dbReference type="InterPro" id="IPR029026">
    <property type="entry name" value="tRNA_m1G_MTases_N"/>
</dbReference>
<evidence type="ECO:0000256" key="6">
    <source>
        <dbReference type="ARBA" id="ARBA00022603"/>
    </source>
</evidence>
<dbReference type="SUPFAM" id="SSF75217">
    <property type="entry name" value="alpha/beta knot"/>
    <property type="match status" value="1"/>
</dbReference>
<dbReference type="SUPFAM" id="SSF88697">
    <property type="entry name" value="PUA domain-like"/>
    <property type="match status" value="1"/>
</dbReference>
<keyword evidence="7" id="KW-0808">Transferase</keyword>
<dbReference type="Pfam" id="PF04452">
    <property type="entry name" value="Methyltrans_RNA"/>
    <property type="match status" value="1"/>
</dbReference>
<evidence type="ECO:0000259" key="11">
    <source>
        <dbReference type="Pfam" id="PF04452"/>
    </source>
</evidence>
<dbReference type="PANTHER" id="PTHR30027">
    <property type="entry name" value="RIBOSOMAL RNA SMALL SUBUNIT METHYLTRANSFERASE E"/>
    <property type="match status" value="1"/>
</dbReference>
<dbReference type="CDD" id="cd18084">
    <property type="entry name" value="RsmE-like"/>
    <property type="match status" value="1"/>
</dbReference>
<evidence type="ECO:0000256" key="4">
    <source>
        <dbReference type="ARBA" id="ARBA00022490"/>
    </source>
</evidence>
<keyword evidence="8" id="KW-0949">S-adenosyl-L-methionine</keyword>
<evidence type="ECO:0000256" key="2">
    <source>
        <dbReference type="ARBA" id="ARBA00005528"/>
    </source>
</evidence>
<evidence type="ECO:0000256" key="10">
    <source>
        <dbReference type="ARBA" id="ARBA00047944"/>
    </source>
</evidence>
<dbReference type="InterPro" id="IPR006700">
    <property type="entry name" value="RsmE"/>
</dbReference>
<keyword evidence="6" id="KW-0489">Methyltransferase</keyword>
<sequence>LSPAQHRYVATVMRLREGDALRCFGAAMGEWACAVETTTRRGTTVAAAVQTRPPPGDETPRLDLYFAPLRKKRTSLLIEKAVELGATRLAPVKTERVERASLAALGAGIHASAVEAAEQCERLRVPVVEDVVDLASPLGDLPLFVCAERADGASPRLLDALLGAELGDGAALLVGPEGGFSDADLAAVRASNPDATFVSLGAGILRAETACWAGLAVAAAALG</sequence>
<comment type="subcellular location">
    <subcellularLocation>
        <location evidence="1">Cytoplasm</location>
    </subcellularLocation>
</comment>
<comment type="catalytic activity">
    <reaction evidence="10">
        <text>uridine(1498) in 16S rRNA + S-adenosyl-L-methionine = N(3)-methyluridine(1498) in 16S rRNA + S-adenosyl-L-homocysteine + H(+)</text>
        <dbReference type="Rhea" id="RHEA:42920"/>
        <dbReference type="Rhea" id="RHEA-COMP:10283"/>
        <dbReference type="Rhea" id="RHEA-COMP:10284"/>
        <dbReference type="ChEBI" id="CHEBI:15378"/>
        <dbReference type="ChEBI" id="CHEBI:57856"/>
        <dbReference type="ChEBI" id="CHEBI:59789"/>
        <dbReference type="ChEBI" id="CHEBI:65315"/>
        <dbReference type="ChEBI" id="CHEBI:74502"/>
        <dbReference type="EC" id="2.1.1.193"/>
    </reaction>
</comment>
<accession>F0YAG4</accession>
<keyword evidence="5" id="KW-0698">rRNA processing</keyword>
<evidence type="ECO:0000256" key="3">
    <source>
        <dbReference type="ARBA" id="ARBA00012328"/>
    </source>
</evidence>
<dbReference type="GO" id="GO:0070042">
    <property type="term" value="F:rRNA (uridine-N3-)-methyltransferase activity"/>
    <property type="evidence" value="ECO:0007669"/>
    <property type="project" value="TreeGrafter"/>
</dbReference>
<dbReference type="InterPro" id="IPR046886">
    <property type="entry name" value="RsmE_MTase_dom"/>
</dbReference>
<dbReference type="KEGG" id="aaf:AURANDRAFT_14390"/>
<organism evidence="13">
    <name type="scientific">Aureococcus anophagefferens</name>
    <name type="common">Harmful bloom alga</name>
    <dbReference type="NCBI Taxonomy" id="44056"/>
    <lineage>
        <taxon>Eukaryota</taxon>
        <taxon>Sar</taxon>
        <taxon>Stramenopiles</taxon>
        <taxon>Ochrophyta</taxon>
        <taxon>Pelagophyceae</taxon>
        <taxon>Pelagomonadales</taxon>
        <taxon>Pelagomonadaceae</taxon>
        <taxon>Aureococcus</taxon>
    </lineage>
</organism>
<dbReference type="NCBIfam" id="TIGR00046">
    <property type="entry name" value="RsmE family RNA methyltransferase"/>
    <property type="match status" value="1"/>
</dbReference>
<dbReference type="GO" id="GO:0070475">
    <property type="term" value="P:rRNA base methylation"/>
    <property type="evidence" value="ECO:0007669"/>
    <property type="project" value="TreeGrafter"/>
</dbReference>
<dbReference type="Proteomes" id="UP000002729">
    <property type="component" value="Unassembled WGS sequence"/>
</dbReference>
<dbReference type="GeneID" id="20218389"/>
<proteinExistence type="inferred from homology"/>
<comment type="function">
    <text evidence="9">Specifically methylates the N3 position of the uracil ring of uridine 1498 (m3U1498) in 16S rRNA. Acts on the fully assembled 30S ribosomal subunit.</text>
</comment>
<evidence type="ECO:0000256" key="9">
    <source>
        <dbReference type="ARBA" id="ARBA00025699"/>
    </source>
</evidence>
<keyword evidence="13" id="KW-1185">Reference proteome</keyword>
<dbReference type="AlphaFoldDB" id="F0YAG4"/>
<evidence type="ECO:0000256" key="1">
    <source>
        <dbReference type="ARBA" id="ARBA00004496"/>
    </source>
</evidence>
<dbReference type="eggNOG" id="ENOG502SA8N">
    <property type="taxonomic scope" value="Eukaryota"/>
</dbReference>
<dbReference type="InterPro" id="IPR029028">
    <property type="entry name" value="Alpha/beta_knot_MTases"/>
</dbReference>
<protein>
    <recommendedName>
        <fullName evidence="3">16S rRNA (uracil(1498)-N(3))-methyltransferase</fullName>
        <ecNumber evidence="3">2.1.1.193</ecNumber>
    </recommendedName>
</protein>
<dbReference type="PIRSF" id="PIRSF015601">
    <property type="entry name" value="MTase_slr0722"/>
    <property type="match status" value="1"/>
</dbReference>
<dbReference type="OrthoDB" id="45385at2759"/>
<dbReference type="EMBL" id="GL833129">
    <property type="protein sequence ID" value="EGB08005.1"/>
    <property type="molecule type" value="Genomic_DNA"/>
</dbReference>
<comment type="similarity">
    <text evidence="2">Belongs to the RNA methyltransferase RsmE family.</text>
</comment>
<reference evidence="12 13" key="1">
    <citation type="journal article" date="2011" name="Proc. Natl. Acad. Sci. U.S.A.">
        <title>Niche of harmful alga Aureococcus anophagefferens revealed through ecogenomics.</title>
        <authorList>
            <person name="Gobler C.J."/>
            <person name="Berry D.L."/>
            <person name="Dyhrman S.T."/>
            <person name="Wilhelm S.W."/>
            <person name="Salamov A."/>
            <person name="Lobanov A.V."/>
            <person name="Zhang Y."/>
            <person name="Collier J.L."/>
            <person name="Wurch L.L."/>
            <person name="Kustka A.B."/>
            <person name="Dill B.D."/>
            <person name="Shah M."/>
            <person name="VerBerkmoes N.C."/>
            <person name="Kuo A."/>
            <person name="Terry A."/>
            <person name="Pangilinan J."/>
            <person name="Lindquist E.A."/>
            <person name="Lucas S."/>
            <person name="Paulsen I.T."/>
            <person name="Hattenrath-Lehmann T.K."/>
            <person name="Talmage S.C."/>
            <person name="Walker E.A."/>
            <person name="Koch F."/>
            <person name="Burson A.M."/>
            <person name="Marcoval M.A."/>
            <person name="Tang Y.Z."/>
            <person name="Lecleir G.R."/>
            <person name="Coyne K.J."/>
            <person name="Berg G.M."/>
            <person name="Bertrand E.M."/>
            <person name="Saito M.A."/>
            <person name="Gladyshev V.N."/>
            <person name="Grigoriev I.V."/>
        </authorList>
    </citation>
    <scope>NUCLEOTIDE SEQUENCE [LARGE SCALE GENOMIC DNA]</scope>
    <source>
        <strain evidence="13">CCMP 1984</strain>
    </source>
</reference>
<dbReference type="EC" id="2.1.1.193" evidence="3"/>
<name>F0YAG4_AURAN</name>
<dbReference type="InParanoid" id="F0YAG4"/>